<dbReference type="Proteomes" id="UP000078561">
    <property type="component" value="Unassembled WGS sequence"/>
</dbReference>
<dbReference type="Pfam" id="PF02259">
    <property type="entry name" value="FAT"/>
    <property type="match status" value="1"/>
</dbReference>
<dbReference type="Pfam" id="PF00454">
    <property type="entry name" value="PI3_PI4_kinase"/>
    <property type="match status" value="1"/>
</dbReference>
<keyword evidence="3" id="KW-0723">Serine/threonine-protein kinase</keyword>
<dbReference type="Pfam" id="PF08163">
    <property type="entry name" value="DNAPKcs_CC3"/>
    <property type="match status" value="1"/>
</dbReference>
<dbReference type="Pfam" id="PF20500">
    <property type="entry name" value="DNA-PKcs_N"/>
    <property type="match status" value="1"/>
</dbReference>
<dbReference type="InterPro" id="IPR036940">
    <property type="entry name" value="PI3/4_kinase_cat_sf"/>
</dbReference>
<feature type="domain" description="PI3K/PI4K catalytic" evidence="8">
    <location>
        <begin position="3708"/>
        <end position="4003"/>
    </location>
</feature>
<dbReference type="InterPro" id="IPR046803">
    <property type="entry name" value="DNAPKcs_CC1-2"/>
</dbReference>
<dbReference type="InterPro" id="IPR011009">
    <property type="entry name" value="Kinase-like_dom_sf"/>
</dbReference>
<dbReference type="InterPro" id="IPR050517">
    <property type="entry name" value="DDR_Repair_Kinase"/>
</dbReference>
<proteinExistence type="predicted"/>
<sequence length="4003" mass="455414">MDNSSSNFTCPKVKRTVYLSKNIKIEVCLCRMIHTVVVVLEETEVIPCQWITYITSLLEDLNKYTPKNNQRNATAATLDPKALAIDLATTTLTDITDSDFDYVTSLLFRRESGVLNFLRANVYAKDPVVKAAQNTLLDFLVSLLHKAKSTMKPYLTSIEQTCVALACDGSTTVRVKALPVLVELLKDSTQRDNSLMDIKELYERFSYEFRRPITAVPNTVKGALLELLGTITKYHTEKVDLIQAKLLARNCINILSYELYDKPEGADNNIIAGALNGVSCLLSNSKYDINKLSLDAKTVYRSLKTVFIIPDDLKRYAAPIAALGLYIEHASLFRPYLIQDYTEIYTTLQQLCGHQNRDISKLGYRALECSFKEIGAATSQNAGIQERYIFRFYMDIFNIGLQQDYADLDFQLLSISVRGIGYFAKAAGKFLDLSEVEVLQEQLVHKGTWLCSMINSGKEKRTDSLPSFIQAYTQIVRYFDSVQPALMAILVKMTDLFVTLYGQISAYNRQPGILTIQRLIKTLYLKGEGVLRQYVSPFCELHGRFSMVIYNLTKRSVLLLVYNSLVATCDSNDTNYTIMAEDEISNYKKLVYFWTCILNNRYFASTDNTSDHNHDDYNNSTDDVDTCNQQILSILYDEFMSSVLRMVKALDLNVKAATAEEEEEDTVNSTNGLSDNLTPINQKDFILYQNLVGFWCTILPRLDNQRLPEWIGITCSSLIHSSLENPLVSGFYRMLATILTVTRKIKLFKGCKESHTTLDSHQSKKSAVEEAYGMMYDYIHQVWHKMKQFKDELLVSCLRLVLVCPLEFFDVGKLGPPLQMAVRYGLSYYPMATIALDTLESLVDVDSPARKSIQDDPAFLQSILPLFNEYLMMDVIFEDDQQQHDTPTKRFKLETKNSRLRDTIHRKATADELGIVEDEDLSIGLHDVQLRIMRFLGRLGGANKLMLTSTTDGMVTSSNVETGRHQQHELLSWDPDRQLSIHVPFPNAGIQLPMDELLPYVCELAESSPDRKVKVASCEFLHGLILVMIGNGAFQARDRRGPVASRYHQLYKHIFPVLLRLAIDLDQVTRDMFQALMAQLIHWLTNNAQYENPETIILLQTCLDASCSTNAAQRDYGATCIREFVKWSIKQTSTQAVNGPMNIKSLLKRLYHLAAHPNPAKRLGASMVFNHIYRLFREESPLVDEYTLELLYYFMFSMRLAENDHPSLGTQQKANESISHLKRIIRVKSVLFLDTSPNRRPFPGTDRADLASVVEWCFQETGRTEREYAKACMEFFNEFTLVLPVYTNCSTIVLGGLVGFKDANDWLEKKSTNNPGYLVNIYGTSAMAPPLSNCSLTVEWLKQLNCALDGYVWLLERKILSLSNCAILQRNDNDLSTIDACAHLVKSHFGKSGPTNHDMTISDKLKLQSIAAYDCYRVVCLVNGMMDNLPSTKNGDLPSVIKLVDDTGLLSLQEFSAMVASMLLSPHQTVDAVKACQTSLSSWISARKVRSAASQLLALVHTHWESTLLPTFCSAITSLQDILEIIQGVKCLQEMDLLDMICCRWHEIDPTGGPPSSDALCISLFNTFLKLQNVDNPALIELLGNMIKLAFGQPHFAGKHGAELLGCVKANDMKEESKHLTIYQRYSSYINSCIALNFQQFAPYLVKNLSNGYVKQIIMGLLDHLRLGKNTDKEETKHFTHDLISTPLFLDEIYRQWNTPEDYIRLVDVIKGIFGANATIFVQAKSTPVYDTLVDIMEHLLTGPYPLSSKRDSFDLLPFFLQVDGPHIDRLSGAIKAIVNNELPVVFSDLTPGSAIYNDSLQALRSLLNIMSTFHSVVIFNALLPTFMQDNGRIYQETITPSVSLFANGLGLPSFMKVVQTCFGYFTNVDLYRGHRQKAVDLVASILFLVPRNYVIAFYEANIVYIMGTIKREELRRGSDDEMILDLYVLYELLPVSQVHSPQSKISVLWEQAEKKPSQGRKMTIDLVSKAHQAKSKKHSPESESLTQARLNYQQAAYNAAAASILRTQKSEKFFVGFLFQEKPSEPLWENIVDPSIKLNLAVELDQPLLKSRLEQFGSNSAMRSSSLTPAFMASVGPIGSSLSQPSLSEIALDALGQKETPSQQTTTNDQEDTDMDDIESEVGTTMRGSAEIELDQLNTNPCMKFLGTIVQRLHTSITPPDENSVNMPLWMTELHKAFISPDASLVQKLFLAKVIINTPHVFQHYAQFWIRPLIQLAVRGKEYGQPINYFVQDLCVLIITWGKMSASLDNNQSDRALLYKFVSYLISNSYHENSGVLRNNIQILKSTFENWRNLIVVPTKAIYQQLSSTDTKSSKNRLGIQIAGVVLANELELYYDGPEVELDGLTEAGFYQGLFGNFKNHHVEVAASSAEVIAWSLTLMKKQHRADALPSEIEKHLISIMSKYNMETKKEAQVFLALVHRIHLHDDELCRPFLPKTFHILPHLVETPLVHALEIITGYANQSPDDVFQELKGKGLLKILNHRNDACQVAILKLLKTITPAINLEQANYFFNELVGTFHEHNSEDCRNHYYGLLEALYDKFSDSESLGNEIKVQLLCGLVDGSEYIRNNIHLYLERKLGLTNDIYERTKLILKDMFMPPIENMYVFYATQMLLKATTGSYEYNKPVFDNPLPNAHFDDHIQHINTSWRRNLSMTPLFVASQDQQQQSDEYLDNQLRQTQQTLEFSQTQATGGRSLMSTFGGSPSSPSLAATSPTQTDQEKETRQDQYANLRRRYVRSDPGKTSSFFIQRQDKLKRNLQKYMALQKQQREKRVVMHRRYRVGKSNPGHSELPDIQIKYSELIETLQALGRNDQNVARILFTQLVAAIGRNAEILASKEDYKNDLVTTIKANLDASTLFSPPAVRSFLRIYFELGGQSLDSDLIKVVSQRSFNHHLGIAVLERQIGSGSYTSERPSKRTRHSETSHKLHASSQEWIDLATLYQDIDEPEIFQSLYRTHVATKDLPKRAVDAKIRGDIALSCNLLQESMASHHDDTDPYEYDLWAKEGLRCFEQLTQWDDVSFHVTNDLDGDYDRLWNKEYQIPYLHYFLRSNIKLRKGVLDEDNNLVEWTAANPNPIFSFLSQSMESKDKLDYLIEHHAAEITLAALSMNDIDRGRHYIRQSYEYLHSTWVSLHPLSKSSRMQRLAMLQKNVELEDFLDLVAELNRNNIGDGAIEHYIHSLQCRYPDSKLDGMDLWDDVVDSRLVFLDVLSETLKRDQRHGNLDTLFNNSRKQFLMEMVSASRQQNNFNVAIDRWQRLLRLGNVEIHQRNYAFINIELQRCLVSDDFGKQSKLMARTLGSVFNYKLPDQAELADNDFVINFHMTAGKVIETARMQLQANPSTYHDFLSSKFVAKHFGARRFADMNDFITQLTFEGHDQLLTAHTLTADKSSHLEAECAWRFGDYCDNALRANEDSPDQPPISINSIQYSKTVVNCFFRAIQLGQKQAAERFPRLLELIERYPTAGDDFRSNAEKSSVTWHYIRWIPQMVAILDRPIAKYVFPMVLKLAEEYPTALYYPFQLSNEHYECYKEHLDPLNLEAIGKIKSTIRSPLMETFTSELRRLTNPEHIVKDFIDFIMSVGQKVDVNSTFIEESYQQFCNLVLDPTNSRLGTIPKAFAVKHASQLREIFGKNGSKIKTMSDKQQAKLLKYYQTSIQNQKLPGTPDLLKSYSPWLSTFQSTNFKEQIEIPGQYHGRSRPDPESHVKIASFDDRVLVMGSLRKPKRLRINGTDGNESLFLVKGGEDLRLDQRIQQLFSVMNELIRKEPYCAKHDVHLTTYNVIPMATNIGMIEWVQDTKPLRNCIEEQLNNKGLLVRVQENYRLFVAKFKGDAMGYHNLFKIPRETVVNSFLQQAGSFQDNILKQYLIQLAASPEAFIFLRNNFAYSLGAISIVGYLLGIGDRHLENIMVDKKRGTLLAIDFGHAFGSATELLPVPEMTPFRLTRQLVGALEPLGVKGILEVIMVHTLEAVQREKQVILNVMDVFVKEPLLDWKKVAAKQAKAQSK</sequence>
<gene>
    <name evidence="9" type="primary">ABSGL_12430.1 scaffold 12859</name>
</gene>
<dbReference type="InterPro" id="IPR003151">
    <property type="entry name" value="PIK-rel_kinase_FAT"/>
</dbReference>
<keyword evidence="6" id="KW-0539">Nucleus</keyword>
<feature type="region of interest" description="Disordered" evidence="7">
    <location>
        <begin position="2097"/>
        <end position="2116"/>
    </location>
</feature>
<keyword evidence="3" id="KW-0808">Transferase</keyword>
<keyword evidence="3" id="KW-0418">Kinase</keyword>
<dbReference type="GO" id="GO:0000723">
    <property type="term" value="P:telomere maintenance"/>
    <property type="evidence" value="ECO:0007669"/>
    <property type="project" value="TreeGrafter"/>
</dbReference>
<evidence type="ECO:0000256" key="4">
    <source>
        <dbReference type="ARBA" id="ARBA00022553"/>
    </source>
</evidence>
<evidence type="ECO:0000256" key="1">
    <source>
        <dbReference type="ARBA" id="ARBA00004604"/>
    </source>
</evidence>
<reference evidence="9" key="1">
    <citation type="submission" date="2016-04" db="EMBL/GenBank/DDBJ databases">
        <authorList>
            <person name="Evans L.H."/>
            <person name="Alamgir A."/>
            <person name="Owens N."/>
            <person name="Weber N.D."/>
            <person name="Virtaneva K."/>
            <person name="Barbian K."/>
            <person name="Babar A."/>
            <person name="Rosenke K."/>
        </authorList>
    </citation>
    <scope>NUCLEOTIDE SEQUENCE [LARGE SCALE GENOMIC DNA]</scope>
    <source>
        <strain evidence="9">CBS 101.48</strain>
    </source>
</reference>
<dbReference type="SMART" id="SM01344">
    <property type="entry name" value="NUC194"/>
    <property type="match status" value="1"/>
</dbReference>
<dbReference type="SUPFAM" id="SSF48371">
    <property type="entry name" value="ARM repeat"/>
    <property type="match status" value="3"/>
</dbReference>
<comment type="subcellular location">
    <subcellularLocation>
        <location evidence="1">Nucleus</location>
        <location evidence="1">Nucleolus</location>
    </subcellularLocation>
</comment>
<dbReference type="OMA" id="PSPMCRE"/>
<dbReference type="Pfam" id="PF20502">
    <property type="entry name" value="DNAPKcs_CC1-2"/>
    <property type="match status" value="2"/>
</dbReference>
<dbReference type="Pfam" id="PF19704">
    <property type="entry name" value="DNAPKcs_CC5"/>
    <property type="match status" value="2"/>
</dbReference>
<dbReference type="GO" id="GO:0006303">
    <property type="term" value="P:double-strand break repair via nonhomologous end joining"/>
    <property type="evidence" value="ECO:0007669"/>
    <property type="project" value="InterPro"/>
</dbReference>
<keyword evidence="5" id="KW-0227">DNA damage</keyword>
<evidence type="ECO:0000313" key="9">
    <source>
        <dbReference type="EMBL" id="SAM06560.1"/>
    </source>
</evidence>
<dbReference type="InterPro" id="IPR016024">
    <property type="entry name" value="ARM-type_fold"/>
</dbReference>
<dbReference type="GO" id="GO:0005730">
    <property type="term" value="C:nucleolus"/>
    <property type="evidence" value="ECO:0007669"/>
    <property type="project" value="UniProtKB-SubCell"/>
</dbReference>
<evidence type="ECO:0000313" key="10">
    <source>
        <dbReference type="Proteomes" id="UP000078561"/>
    </source>
</evidence>
<keyword evidence="4" id="KW-0597">Phosphoprotein</keyword>
<dbReference type="GO" id="GO:0004677">
    <property type="term" value="F:DNA-dependent protein kinase activity"/>
    <property type="evidence" value="ECO:0007669"/>
    <property type="project" value="InterPro"/>
</dbReference>
<evidence type="ECO:0000256" key="5">
    <source>
        <dbReference type="ARBA" id="ARBA00022763"/>
    </source>
</evidence>
<accession>A0A168RDF0</accession>
<evidence type="ECO:0000256" key="3">
    <source>
        <dbReference type="ARBA" id="ARBA00022527"/>
    </source>
</evidence>
<dbReference type="CDD" id="cd05172">
    <property type="entry name" value="PIKKc_DNA-PK"/>
    <property type="match status" value="1"/>
</dbReference>
<dbReference type="SMART" id="SM00146">
    <property type="entry name" value="PI3Kc"/>
    <property type="match status" value="1"/>
</dbReference>
<evidence type="ECO:0000256" key="6">
    <source>
        <dbReference type="ARBA" id="ARBA00023242"/>
    </source>
</evidence>
<feature type="compositionally biased region" description="Polar residues" evidence="7">
    <location>
        <begin position="2686"/>
        <end position="2702"/>
    </location>
</feature>
<dbReference type="PANTHER" id="PTHR11139">
    <property type="entry name" value="ATAXIA TELANGIECTASIA MUTATED ATM -RELATED"/>
    <property type="match status" value="1"/>
</dbReference>
<dbReference type="InterPro" id="IPR000403">
    <property type="entry name" value="PI3/4_kinase_cat_dom"/>
</dbReference>
<dbReference type="EMBL" id="LT554620">
    <property type="protein sequence ID" value="SAM06560.1"/>
    <property type="molecule type" value="Genomic_DNA"/>
</dbReference>
<protein>
    <recommendedName>
        <fullName evidence="2">DNA-dependent protein kinase catalytic subunit</fullName>
    </recommendedName>
</protein>
<dbReference type="Gene3D" id="1.25.10.10">
    <property type="entry name" value="Leucine-rich Repeat Variant"/>
    <property type="match status" value="1"/>
</dbReference>
<feature type="compositionally biased region" description="Low complexity" evidence="7">
    <location>
        <begin position="2703"/>
        <end position="2715"/>
    </location>
</feature>
<dbReference type="InterPro" id="IPR045581">
    <property type="entry name" value="DNAPKcs_CC5"/>
</dbReference>
<feature type="region of interest" description="Disordered" evidence="7">
    <location>
        <begin position="2686"/>
        <end position="2726"/>
    </location>
</feature>
<dbReference type="InterPro" id="IPR046804">
    <property type="entry name" value="DNA-PKcs_N"/>
</dbReference>
<evidence type="ECO:0000256" key="7">
    <source>
        <dbReference type="SAM" id="MobiDB-lite"/>
    </source>
</evidence>
<evidence type="ECO:0000256" key="2">
    <source>
        <dbReference type="ARBA" id="ARBA00018077"/>
    </source>
</evidence>
<dbReference type="InParanoid" id="A0A168RDF0"/>
<dbReference type="OrthoDB" id="381190at2759"/>
<dbReference type="InterPro" id="IPR037706">
    <property type="entry name" value="DNA-PK_dom"/>
</dbReference>
<dbReference type="InterPro" id="IPR012582">
    <property type="entry name" value="DNAPKcs_CC3"/>
</dbReference>
<dbReference type="InterPro" id="IPR011989">
    <property type="entry name" value="ARM-like"/>
</dbReference>
<dbReference type="Gene3D" id="1.10.1070.11">
    <property type="entry name" value="Phosphatidylinositol 3-/4-kinase, catalytic domain"/>
    <property type="match status" value="1"/>
</dbReference>
<dbReference type="PANTHER" id="PTHR11139:SF68">
    <property type="entry name" value="DNA-DEPENDENT PROTEIN KINASE CATALYTIC SUBUNIT"/>
    <property type="match status" value="1"/>
</dbReference>
<organism evidence="9">
    <name type="scientific">Absidia glauca</name>
    <name type="common">Pin mould</name>
    <dbReference type="NCBI Taxonomy" id="4829"/>
    <lineage>
        <taxon>Eukaryota</taxon>
        <taxon>Fungi</taxon>
        <taxon>Fungi incertae sedis</taxon>
        <taxon>Mucoromycota</taxon>
        <taxon>Mucoromycotina</taxon>
        <taxon>Mucoromycetes</taxon>
        <taxon>Mucorales</taxon>
        <taxon>Cunninghamellaceae</taxon>
        <taxon>Absidia</taxon>
    </lineage>
</organism>
<name>A0A168RDF0_ABSGL</name>
<dbReference type="STRING" id="4829.A0A168RDF0"/>
<dbReference type="Gene3D" id="3.30.1010.10">
    <property type="entry name" value="Phosphatidylinositol 3-kinase Catalytic Subunit, Chain A, domain 4"/>
    <property type="match status" value="1"/>
</dbReference>
<evidence type="ECO:0000259" key="8">
    <source>
        <dbReference type="PROSITE" id="PS50290"/>
    </source>
</evidence>
<dbReference type="PROSITE" id="PS50290">
    <property type="entry name" value="PI3_4_KINASE_3"/>
    <property type="match status" value="1"/>
</dbReference>
<keyword evidence="10" id="KW-1185">Reference proteome</keyword>
<dbReference type="SUPFAM" id="SSF56112">
    <property type="entry name" value="Protein kinase-like (PK-like)"/>
    <property type="match status" value="1"/>
</dbReference>